<dbReference type="EMBL" id="JACHXO010000001">
    <property type="protein sequence ID" value="MBB3193009.1"/>
    <property type="molecule type" value="Genomic_DNA"/>
</dbReference>
<feature type="region of interest" description="Disordered" evidence="1">
    <location>
        <begin position="1235"/>
        <end position="1288"/>
    </location>
</feature>
<evidence type="ECO:0000313" key="3">
    <source>
        <dbReference type="EMBL" id="MBB3193009.1"/>
    </source>
</evidence>
<feature type="region of interest" description="Disordered" evidence="1">
    <location>
        <begin position="628"/>
        <end position="647"/>
    </location>
</feature>
<feature type="region of interest" description="Disordered" evidence="1">
    <location>
        <begin position="1373"/>
        <end position="1393"/>
    </location>
</feature>
<sequence length="1393" mass="147880">MSSSIFPAAWTAAWNQSVPRWLRRLILSVFGLLSLLVVLLLITWAALPFWLERQGVRMVGQQLGREVSLEAAHFTPWRLALTLDRLRIAGPQAGTPDLLAVQRVEVVLSPRTLWRFTPIVSSLKVEQPAVHLTLLGHGHTDVDDILARLRSRPVQPDESSRETPLALYNLELSNGRVQLEDRAAGMTHQLTALQLGLPFISTLDTDVEVTVAPHLSGQVNGVPFSTEAQAQPFAQTRTASLQFKMDALDLSAYRAYWPRTLPVRLASGLVDANLTVKFQLPKDQTPSLGISGTAEVRDLALQRRAETNGSGDPAAAGWSDWLRWKRVRVGVADLQPLKRQVLLDRLLVEAPALQLTREASGQIWLPVPQGDAVKDSERVAAAPPVPPAPAASAAASAVVQSQPAPGAWRVSIRELDLTEGRVSLLDAAVSPAGDWRLQDLTVTGKALNWPLASPAASITVAASLKGSGSGASTGGGSANLKASGQAATNGLNVDWELNRVALAWLAPYLRSVTPLQVRGELAAQGQFRADAQGHPGALRLKDVRLTQVDVLDGGKPAISLAEASLDQATVELNRHDVQLGRLLMKEPQVQLARDARGAWNWAAWQTPAAAVKPPVRVKAEGRPVLRLSDPAAPEAGETASSARSAPAVEVAPTPVPWRLRLGELIVEGGQVQLLDQSTHVLDDEPIRPIGVQELSLRLARLDWDGAQLRGEVPGRLSLITRRPDAKIRSVRDPAKLQWEGQLSFSPVRLTGKVLADHLPLHWADPYLDPSIGIHLQRAEGSFKGDAMLALLAAGPQLQASGDLQLSDLRLRQTRLQDGRRRSAEDLLSWQALRLAGLKLQMAPAAVPDIAIRQASLDEFYARLIVNEQGRLNLRDLRQTSQGQAIAAVAGSAAASEPVSALIAATGGTPAASAASASGAVSAAGSGPSAREGSSPGGTATATGAAAASGPPLRLSINNTQLTAGRLDFTDRFIKPNYTAQISDLTGSLGRFSAGASDMAPLQLKGRVAGTGLLDVNGQINPGSLPLTLDITASATDIELAPLSPYAGKYAGYAIERGKLSSRVHYRIDPSGQLVADNKIILNQLSFGDRIDSPVATKLPVRLAVALLKDSNGVIDVNLPVSGSINDPEFSVGGVIGRLIVNLLAKALTAPFSLLSGGGGADMSHLSFDPGTAALPAATDQALDHVAKVLKEKPSLQLSITGWVDPVAERRAAQAARLEDAMINERRRELRRQQLLAPAPVSAPAARAAGSAATSGDSSAGGEPDPSGDTAAAQAARTAPPAATPISLDDAQRQRLLKVVYDNSKLPNKPRNFLGLAKDLPPADMRELLLDSYVVTDEQMRELALQRSVAVRDALISKGVPNARMFLASPKLHESKDSTGQAWSPKVDLSLATQ</sequence>
<dbReference type="Gene3D" id="3.30.1330.60">
    <property type="entry name" value="OmpA-like domain"/>
    <property type="match status" value="1"/>
</dbReference>
<name>A0ABR6GLM8_9BURK</name>
<dbReference type="Proteomes" id="UP000574369">
    <property type="component" value="Unassembled WGS sequence"/>
</dbReference>
<dbReference type="PANTHER" id="PTHR30441">
    <property type="entry name" value="DUF748 DOMAIN-CONTAINING PROTEIN"/>
    <property type="match status" value="1"/>
</dbReference>
<gene>
    <name evidence="3" type="ORF">FHS28_000374</name>
</gene>
<comment type="caution">
    <text evidence="3">The sequence shown here is derived from an EMBL/GenBank/DDBJ whole genome shotgun (WGS) entry which is preliminary data.</text>
</comment>
<proteinExistence type="predicted"/>
<dbReference type="InterPro" id="IPR036737">
    <property type="entry name" value="OmpA-like_sf"/>
</dbReference>
<feature type="transmembrane region" description="Helical" evidence="2">
    <location>
        <begin position="25"/>
        <end position="51"/>
    </location>
</feature>
<organism evidence="3 4">
    <name type="scientific">Roseateles terrae</name>
    <dbReference type="NCBI Taxonomy" id="431060"/>
    <lineage>
        <taxon>Bacteria</taxon>
        <taxon>Pseudomonadati</taxon>
        <taxon>Pseudomonadota</taxon>
        <taxon>Betaproteobacteria</taxon>
        <taxon>Burkholderiales</taxon>
        <taxon>Sphaerotilaceae</taxon>
        <taxon>Roseateles</taxon>
    </lineage>
</organism>
<keyword evidence="2" id="KW-0472">Membrane</keyword>
<feature type="compositionally biased region" description="Low complexity" evidence="1">
    <location>
        <begin position="1269"/>
        <end position="1284"/>
    </location>
</feature>
<reference evidence="3 4" key="1">
    <citation type="submission" date="2020-08" db="EMBL/GenBank/DDBJ databases">
        <title>Genomic Encyclopedia of Type Strains, Phase III (KMG-III): the genomes of soil and plant-associated and newly described type strains.</title>
        <authorList>
            <person name="Whitman W."/>
        </authorList>
    </citation>
    <scope>NUCLEOTIDE SEQUENCE [LARGE SCALE GENOMIC DNA]</scope>
    <source>
        <strain evidence="3 4">CECT 7247</strain>
    </source>
</reference>
<protein>
    <submittedName>
        <fullName evidence="3">Uncharacterized protein involved in outer membrane biogenesis</fullName>
    </submittedName>
</protein>
<dbReference type="Pfam" id="PF05359">
    <property type="entry name" value="DUF748"/>
    <property type="match status" value="3"/>
</dbReference>
<evidence type="ECO:0000256" key="1">
    <source>
        <dbReference type="SAM" id="MobiDB-lite"/>
    </source>
</evidence>
<dbReference type="RefSeq" id="WP_184293998.1">
    <property type="nucleotide sequence ID" value="NZ_JACHXO010000001.1"/>
</dbReference>
<accession>A0ABR6GLM8</accession>
<keyword evidence="4" id="KW-1185">Reference proteome</keyword>
<keyword evidence="2" id="KW-1133">Transmembrane helix</keyword>
<evidence type="ECO:0000313" key="4">
    <source>
        <dbReference type="Proteomes" id="UP000574369"/>
    </source>
</evidence>
<feature type="region of interest" description="Disordered" evidence="1">
    <location>
        <begin position="919"/>
        <end position="951"/>
    </location>
</feature>
<evidence type="ECO:0000256" key="2">
    <source>
        <dbReference type="SAM" id="Phobius"/>
    </source>
</evidence>
<feature type="compositionally biased region" description="Low complexity" evidence="1">
    <location>
        <begin position="1235"/>
        <end position="1261"/>
    </location>
</feature>
<dbReference type="InterPro" id="IPR008023">
    <property type="entry name" value="DUF748"/>
</dbReference>
<dbReference type="InterPro" id="IPR052894">
    <property type="entry name" value="AsmA-related"/>
</dbReference>
<dbReference type="PANTHER" id="PTHR30441:SF8">
    <property type="entry name" value="DUF748 DOMAIN-CONTAINING PROTEIN"/>
    <property type="match status" value="1"/>
</dbReference>
<keyword evidence="2" id="KW-0812">Transmembrane</keyword>